<protein>
    <submittedName>
        <fullName evidence="2">NITA protein</fullName>
    </submittedName>
</protein>
<evidence type="ECO:0000313" key="2">
    <source>
        <dbReference type="EMBL" id="CAE7823426.1"/>
    </source>
</evidence>
<sequence length="611" mass="68669">MEVVAEDVTLWKAASASPLSTLRREGLTPPSTPPHSWWQTSRPPSAASVEWFDGEAARPPSRNVVRYPAQRVYGSEGGLCGSLLGGPRDPCASTVVGATKERNLWAEPKRAAKAMLGTKRFVPIRLDGTMDPASRDGYRLVPNTDAPVERPTNGPGNPGERAARSQQPTGQSSSRPRLDFALEDPGKQWIAEKALRVMRHDSAGFATVDATSVYGAALALPQLARSAGWTISYTGLALRGLLFMIMNNLLQGFLLYMISKEERIINKFGSQMFLCDFAAHHQNCPHGSNCVGPGGTEITPSRLYDFDLWSTRTFVRDSFKLLFPEKEHEIMEKIDPGEYGVESYYLRTVCCFLFVLGLWHDLAGSWDMLDLLWCVPADSERWIVPTAGQKPQEEEIGVSQAYTDAALHEMIELDFVQFRVAGMPLHWKLFNLFCLLCPKIYLWLLTVDIGIVFLMETSEIEDMIINCVALGFILQIDELMMGIMPPECTKMLEVLKGYAKENRPQTHLPEEEECRRHQLARNWHCWTPALWAALIPRRLLGMLAVTSFFVFKYYVEHCVHLDDGSWVSKPLRLPKESSLSILSFVFGPLPMLFPIDAEDQPIWEMPDLQNG</sequence>
<keyword evidence="3" id="KW-1185">Reference proteome</keyword>
<name>A0A812ZFR3_9DINO</name>
<dbReference type="EMBL" id="CAJNJA010047297">
    <property type="protein sequence ID" value="CAE7823426.1"/>
    <property type="molecule type" value="Genomic_DNA"/>
</dbReference>
<feature type="region of interest" description="Disordered" evidence="1">
    <location>
        <begin position="19"/>
        <end position="42"/>
    </location>
</feature>
<reference evidence="2" key="1">
    <citation type="submission" date="2021-02" db="EMBL/GenBank/DDBJ databases">
        <authorList>
            <person name="Dougan E. K."/>
            <person name="Rhodes N."/>
            <person name="Thang M."/>
            <person name="Chan C."/>
        </authorList>
    </citation>
    <scope>NUCLEOTIDE SEQUENCE</scope>
</reference>
<evidence type="ECO:0000313" key="3">
    <source>
        <dbReference type="Proteomes" id="UP000601435"/>
    </source>
</evidence>
<dbReference type="AlphaFoldDB" id="A0A812ZFR3"/>
<proteinExistence type="predicted"/>
<dbReference type="OrthoDB" id="408544at2759"/>
<feature type="compositionally biased region" description="Polar residues" evidence="1">
    <location>
        <begin position="164"/>
        <end position="175"/>
    </location>
</feature>
<comment type="caution">
    <text evidence="2">The sequence shown here is derived from an EMBL/GenBank/DDBJ whole genome shotgun (WGS) entry which is preliminary data.</text>
</comment>
<feature type="region of interest" description="Disordered" evidence="1">
    <location>
        <begin position="132"/>
        <end position="179"/>
    </location>
</feature>
<evidence type="ECO:0000256" key="1">
    <source>
        <dbReference type="SAM" id="MobiDB-lite"/>
    </source>
</evidence>
<accession>A0A812ZFR3</accession>
<gene>
    <name evidence="2" type="primary">NITA</name>
    <name evidence="2" type="ORF">SNEC2469_LOCUS24531</name>
</gene>
<organism evidence="2 3">
    <name type="scientific">Symbiodinium necroappetens</name>
    <dbReference type="NCBI Taxonomy" id="1628268"/>
    <lineage>
        <taxon>Eukaryota</taxon>
        <taxon>Sar</taxon>
        <taxon>Alveolata</taxon>
        <taxon>Dinophyceae</taxon>
        <taxon>Suessiales</taxon>
        <taxon>Symbiodiniaceae</taxon>
        <taxon>Symbiodinium</taxon>
    </lineage>
</organism>
<dbReference type="Proteomes" id="UP000601435">
    <property type="component" value="Unassembled WGS sequence"/>
</dbReference>